<reference evidence="1 2" key="1">
    <citation type="submission" date="2016-04" db="EMBL/GenBank/DDBJ databases">
        <title>Genome sequence of Clostridium magnum DSM 2767.</title>
        <authorList>
            <person name="Poehlein A."/>
            <person name="Uhlig R."/>
            <person name="Fischer R."/>
            <person name="Bahl H."/>
            <person name="Daniel R."/>
        </authorList>
    </citation>
    <scope>NUCLEOTIDE SEQUENCE [LARGE SCALE GENOMIC DNA]</scope>
    <source>
        <strain evidence="1 2">DSM 2767</strain>
    </source>
</reference>
<comment type="caution">
    <text evidence="1">The sequence shown here is derived from an EMBL/GenBank/DDBJ whole genome shotgun (WGS) entry which is preliminary data.</text>
</comment>
<dbReference type="STRING" id="1121326.CLMAG_36280"/>
<dbReference type="PATRIC" id="fig|1121326.3.peg.3671"/>
<gene>
    <name evidence="1" type="ORF">CLMAG_36280</name>
</gene>
<organism evidence="1 2">
    <name type="scientific">Clostridium magnum DSM 2767</name>
    <dbReference type="NCBI Taxonomy" id="1121326"/>
    <lineage>
        <taxon>Bacteria</taxon>
        <taxon>Bacillati</taxon>
        <taxon>Bacillota</taxon>
        <taxon>Clostridia</taxon>
        <taxon>Eubacteriales</taxon>
        <taxon>Clostridiaceae</taxon>
        <taxon>Clostridium</taxon>
    </lineage>
</organism>
<evidence type="ECO:0000313" key="1">
    <source>
        <dbReference type="EMBL" id="KZL90726.1"/>
    </source>
</evidence>
<proteinExistence type="predicted"/>
<dbReference type="Proteomes" id="UP000076603">
    <property type="component" value="Unassembled WGS sequence"/>
</dbReference>
<dbReference type="AlphaFoldDB" id="A0A161X933"/>
<accession>A0A161X933</accession>
<sequence length="33" mass="3755">MNYFSTSEPVQNCVKAQVKRATMPKGKERSIIL</sequence>
<protein>
    <submittedName>
        <fullName evidence="1">Uncharacterized protein</fullName>
    </submittedName>
</protein>
<evidence type="ECO:0000313" key="2">
    <source>
        <dbReference type="Proteomes" id="UP000076603"/>
    </source>
</evidence>
<dbReference type="EMBL" id="LWAE01000004">
    <property type="protein sequence ID" value="KZL90726.1"/>
    <property type="molecule type" value="Genomic_DNA"/>
</dbReference>
<name>A0A161X933_9CLOT</name>
<keyword evidence="2" id="KW-1185">Reference proteome</keyword>